<evidence type="ECO:0000313" key="1">
    <source>
        <dbReference type="EMBL" id="SVC22827.1"/>
    </source>
</evidence>
<protein>
    <submittedName>
        <fullName evidence="1">Uncharacterized protein</fullName>
    </submittedName>
</protein>
<sequence length="112" mass="12349">MSSITYTGSAYLPGVDDEVSVTALIDEEQDTVSIEFDREIGGSASWHGTSVEINQRLKYSEIVFRTTNLPVETVDLVWKFNASKLDNSLAAVIVPQPNKLRVSGEKGFILNK</sequence>
<accession>A0A382KIL9</accession>
<dbReference type="EMBL" id="UINC01080149">
    <property type="protein sequence ID" value="SVC22827.1"/>
    <property type="molecule type" value="Genomic_DNA"/>
</dbReference>
<gene>
    <name evidence="1" type="ORF">METZ01_LOCUS275681</name>
</gene>
<proteinExistence type="predicted"/>
<reference evidence="1" key="1">
    <citation type="submission" date="2018-05" db="EMBL/GenBank/DDBJ databases">
        <authorList>
            <person name="Lanie J.A."/>
            <person name="Ng W.-L."/>
            <person name="Kazmierczak K.M."/>
            <person name="Andrzejewski T.M."/>
            <person name="Davidsen T.M."/>
            <person name="Wayne K.J."/>
            <person name="Tettelin H."/>
            <person name="Glass J.I."/>
            <person name="Rusch D."/>
            <person name="Podicherti R."/>
            <person name="Tsui H.-C.T."/>
            <person name="Winkler M.E."/>
        </authorList>
    </citation>
    <scope>NUCLEOTIDE SEQUENCE</scope>
</reference>
<dbReference type="AlphaFoldDB" id="A0A382KIL9"/>
<organism evidence="1">
    <name type="scientific">marine metagenome</name>
    <dbReference type="NCBI Taxonomy" id="408172"/>
    <lineage>
        <taxon>unclassified sequences</taxon>
        <taxon>metagenomes</taxon>
        <taxon>ecological metagenomes</taxon>
    </lineage>
</organism>
<name>A0A382KIL9_9ZZZZ</name>